<dbReference type="InterPro" id="IPR003309">
    <property type="entry name" value="SCAN_dom"/>
</dbReference>
<dbReference type="InterPro" id="IPR038269">
    <property type="entry name" value="SCAN_sf"/>
</dbReference>
<evidence type="ECO:0000256" key="1">
    <source>
        <dbReference type="ARBA" id="ARBA00023242"/>
    </source>
</evidence>
<dbReference type="InParanoid" id="A0A6I8NVH2"/>
<dbReference type="Gene3D" id="1.10.4020.10">
    <property type="entry name" value="DNA breaking-rejoining enzymes"/>
    <property type="match status" value="1"/>
</dbReference>
<dbReference type="SUPFAM" id="SSF47353">
    <property type="entry name" value="Retrovirus capsid dimerization domain-like"/>
    <property type="match status" value="1"/>
</dbReference>
<dbReference type="FunFam" id="1.10.4020.10:FF:000001">
    <property type="entry name" value="zinc finger protein 263 isoform X1"/>
    <property type="match status" value="1"/>
</dbReference>
<evidence type="ECO:0000313" key="4">
    <source>
        <dbReference type="Ensembl" id="ENSOANP00000045319.1"/>
    </source>
</evidence>
<feature type="domain" description="SCAN box" evidence="3">
    <location>
        <begin position="68"/>
        <end position="150"/>
    </location>
</feature>
<name>A0A6I8NVH2_ORNAN</name>
<dbReference type="SMART" id="SM00431">
    <property type="entry name" value="SCAN"/>
    <property type="match status" value="1"/>
</dbReference>
<reference evidence="4" key="2">
    <citation type="submission" date="2025-08" db="UniProtKB">
        <authorList>
            <consortium name="Ensembl"/>
        </authorList>
    </citation>
    <scope>IDENTIFICATION</scope>
    <source>
        <strain evidence="4">Glennie</strain>
    </source>
</reference>
<dbReference type="AlphaFoldDB" id="A0A6I8NVH2"/>
<proteinExistence type="predicted"/>
<dbReference type="Ensembl" id="ENSOANT00000062309.1">
    <property type="protein sequence ID" value="ENSOANP00000045319.1"/>
    <property type="gene ID" value="ENSOANG00000039729.1"/>
</dbReference>
<dbReference type="PANTHER" id="PTHR45935:SF29">
    <property type="entry name" value="SCAN BOX DOMAIN-CONTAINING PROTEIN"/>
    <property type="match status" value="1"/>
</dbReference>
<dbReference type="PANTHER" id="PTHR45935">
    <property type="entry name" value="PROTEIN ZBED8-RELATED"/>
    <property type="match status" value="1"/>
</dbReference>
<reference evidence="4" key="3">
    <citation type="submission" date="2025-09" db="UniProtKB">
        <authorList>
            <consortium name="Ensembl"/>
        </authorList>
    </citation>
    <scope>IDENTIFICATION</scope>
    <source>
        <strain evidence="4">Glennie</strain>
    </source>
</reference>
<feature type="compositionally biased region" description="Basic and acidic residues" evidence="2">
    <location>
        <begin position="51"/>
        <end position="63"/>
    </location>
</feature>
<dbReference type="Proteomes" id="UP000002279">
    <property type="component" value="Chromosome 2"/>
</dbReference>
<protein>
    <recommendedName>
        <fullName evidence="3">SCAN box domain-containing protein</fullName>
    </recommendedName>
</protein>
<keyword evidence="1" id="KW-0539">Nucleus</keyword>
<dbReference type="OMA" id="WLAQSHT"/>
<sequence>HFTDGETEPQRSVKWLAQSHTAESRGLAAPAPQVWTPGEPEGLPTGNTEEDLSRGTESGRHGNGEIFHRRFRQFRYQEASGPREPLSRLRELCRRWLRPKKHTKEQILELLVLEQFLTVLPGEIQTWVRLHKPESGEEALTLVEDLQGALDGPEPLVREDKFMGEGEAGRVCVREG</sequence>
<dbReference type="GeneTree" id="ENSGT00940000154740"/>
<dbReference type="PROSITE" id="PS50804">
    <property type="entry name" value="SCAN_BOX"/>
    <property type="match status" value="1"/>
</dbReference>
<accession>A0A6I8NVH2</accession>
<evidence type="ECO:0000256" key="2">
    <source>
        <dbReference type="SAM" id="MobiDB-lite"/>
    </source>
</evidence>
<evidence type="ECO:0000259" key="3">
    <source>
        <dbReference type="PROSITE" id="PS50804"/>
    </source>
</evidence>
<keyword evidence="5" id="KW-1185">Reference proteome</keyword>
<dbReference type="InterPro" id="IPR050916">
    <property type="entry name" value="SCAN-C2H2_zinc_finger"/>
</dbReference>
<reference evidence="4 5" key="1">
    <citation type="journal article" date="2008" name="Nature">
        <title>Genome analysis of the platypus reveals unique signatures of evolution.</title>
        <authorList>
            <person name="Warren W.C."/>
            <person name="Hillier L.W."/>
            <person name="Marshall Graves J.A."/>
            <person name="Birney E."/>
            <person name="Ponting C.P."/>
            <person name="Grutzner F."/>
            <person name="Belov K."/>
            <person name="Miller W."/>
            <person name="Clarke L."/>
            <person name="Chinwalla A.T."/>
            <person name="Yang S.P."/>
            <person name="Heger A."/>
            <person name="Locke D.P."/>
            <person name="Miethke P."/>
            <person name="Waters P.D."/>
            <person name="Veyrunes F."/>
            <person name="Fulton L."/>
            <person name="Fulton B."/>
            <person name="Graves T."/>
            <person name="Wallis J."/>
            <person name="Puente X.S."/>
            <person name="Lopez-Otin C."/>
            <person name="Ordonez G.R."/>
            <person name="Eichler E.E."/>
            <person name="Chen L."/>
            <person name="Cheng Z."/>
            <person name="Deakin J.E."/>
            <person name="Alsop A."/>
            <person name="Thompson K."/>
            <person name="Kirby P."/>
            <person name="Papenfuss A.T."/>
            <person name="Wakefield M.J."/>
            <person name="Olender T."/>
            <person name="Lancet D."/>
            <person name="Huttley G.A."/>
            <person name="Smit A.F."/>
            <person name="Pask A."/>
            <person name="Temple-Smith P."/>
            <person name="Batzer M.A."/>
            <person name="Walker J.A."/>
            <person name="Konkel M.K."/>
            <person name="Harris R.S."/>
            <person name="Whittington C.M."/>
            <person name="Wong E.S."/>
            <person name="Gemmell N.J."/>
            <person name="Buschiazzo E."/>
            <person name="Vargas Jentzsch I.M."/>
            <person name="Merkel A."/>
            <person name="Schmitz J."/>
            <person name="Zemann A."/>
            <person name="Churakov G."/>
            <person name="Kriegs J.O."/>
            <person name="Brosius J."/>
            <person name="Murchison E.P."/>
            <person name="Sachidanandam R."/>
            <person name="Smith C."/>
            <person name="Hannon G.J."/>
            <person name="Tsend-Ayush E."/>
            <person name="McMillan D."/>
            <person name="Attenborough R."/>
            <person name="Rens W."/>
            <person name="Ferguson-Smith M."/>
            <person name="Lefevre C.M."/>
            <person name="Sharp J.A."/>
            <person name="Nicholas K.R."/>
            <person name="Ray D.A."/>
            <person name="Kube M."/>
            <person name="Reinhardt R."/>
            <person name="Pringle T.H."/>
            <person name="Taylor J."/>
            <person name="Jones R.C."/>
            <person name="Nixon B."/>
            <person name="Dacheux J.L."/>
            <person name="Niwa H."/>
            <person name="Sekita Y."/>
            <person name="Huang X."/>
            <person name="Stark A."/>
            <person name="Kheradpour P."/>
            <person name="Kellis M."/>
            <person name="Flicek P."/>
            <person name="Chen Y."/>
            <person name="Webber C."/>
            <person name="Hardison R."/>
            <person name="Nelson J."/>
            <person name="Hallsworth-Pepin K."/>
            <person name="Delehaunty K."/>
            <person name="Markovic C."/>
            <person name="Minx P."/>
            <person name="Feng Y."/>
            <person name="Kremitzki C."/>
            <person name="Mitreva M."/>
            <person name="Glasscock J."/>
            <person name="Wylie T."/>
            <person name="Wohldmann P."/>
            <person name="Thiru P."/>
            <person name="Nhan M.N."/>
            <person name="Pohl C.S."/>
            <person name="Smith S.M."/>
            <person name="Hou S."/>
            <person name="Nefedov M."/>
            <person name="de Jong P.J."/>
            <person name="Renfree M.B."/>
            <person name="Mardis E.R."/>
            <person name="Wilson R.K."/>
        </authorList>
    </citation>
    <scope>NUCLEOTIDE SEQUENCE [LARGE SCALE GENOMIC DNA]</scope>
    <source>
        <strain evidence="4 5">Glennie</strain>
    </source>
</reference>
<organism evidence="4 5">
    <name type="scientific">Ornithorhynchus anatinus</name>
    <name type="common">Duckbill platypus</name>
    <dbReference type="NCBI Taxonomy" id="9258"/>
    <lineage>
        <taxon>Eukaryota</taxon>
        <taxon>Metazoa</taxon>
        <taxon>Chordata</taxon>
        <taxon>Craniata</taxon>
        <taxon>Vertebrata</taxon>
        <taxon>Euteleostomi</taxon>
        <taxon>Mammalia</taxon>
        <taxon>Monotremata</taxon>
        <taxon>Ornithorhynchidae</taxon>
        <taxon>Ornithorhynchus</taxon>
    </lineage>
</organism>
<feature type="region of interest" description="Disordered" evidence="2">
    <location>
        <begin position="1"/>
        <end position="63"/>
    </location>
</feature>
<feature type="compositionally biased region" description="Basic and acidic residues" evidence="2">
    <location>
        <begin position="1"/>
        <end position="11"/>
    </location>
</feature>
<dbReference type="CDD" id="cd07936">
    <property type="entry name" value="SCAN"/>
    <property type="match status" value="1"/>
</dbReference>
<evidence type="ECO:0000313" key="5">
    <source>
        <dbReference type="Proteomes" id="UP000002279"/>
    </source>
</evidence>
<dbReference type="Pfam" id="PF02023">
    <property type="entry name" value="SCAN"/>
    <property type="match status" value="1"/>
</dbReference>